<dbReference type="InterPro" id="IPR036271">
    <property type="entry name" value="Tet_transcr_reg_TetR-rel_C_sf"/>
</dbReference>
<dbReference type="Gene3D" id="1.10.10.60">
    <property type="entry name" value="Homeodomain-like"/>
    <property type="match status" value="1"/>
</dbReference>
<dbReference type="SUPFAM" id="SSF46689">
    <property type="entry name" value="Homeodomain-like"/>
    <property type="match status" value="1"/>
</dbReference>
<evidence type="ECO:0000256" key="4">
    <source>
        <dbReference type="PROSITE-ProRule" id="PRU00335"/>
    </source>
</evidence>
<dbReference type="EMBL" id="FNAX01000013">
    <property type="protein sequence ID" value="SDG03288.1"/>
    <property type="molecule type" value="Genomic_DNA"/>
</dbReference>
<feature type="region of interest" description="Disordered" evidence="5">
    <location>
        <begin position="1"/>
        <end position="53"/>
    </location>
</feature>
<dbReference type="GO" id="GO:0003700">
    <property type="term" value="F:DNA-binding transcription factor activity"/>
    <property type="evidence" value="ECO:0007669"/>
    <property type="project" value="TreeGrafter"/>
</dbReference>
<dbReference type="InterPro" id="IPR009057">
    <property type="entry name" value="Homeodomain-like_sf"/>
</dbReference>
<evidence type="ECO:0000256" key="3">
    <source>
        <dbReference type="ARBA" id="ARBA00023163"/>
    </source>
</evidence>
<evidence type="ECO:0000259" key="6">
    <source>
        <dbReference type="PROSITE" id="PS50977"/>
    </source>
</evidence>
<keyword evidence="3" id="KW-0804">Transcription</keyword>
<dbReference type="PANTHER" id="PTHR30055:SF148">
    <property type="entry name" value="TETR-FAMILY TRANSCRIPTIONAL REGULATOR"/>
    <property type="match status" value="1"/>
</dbReference>
<dbReference type="InterPro" id="IPR050109">
    <property type="entry name" value="HTH-type_TetR-like_transc_reg"/>
</dbReference>
<feature type="DNA-binding region" description="H-T-H motif" evidence="4">
    <location>
        <begin position="80"/>
        <end position="99"/>
    </location>
</feature>
<evidence type="ECO:0000313" key="8">
    <source>
        <dbReference type="Proteomes" id="UP000198614"/>
    </source>
</evidence>
<evidence type="ECO:0000256" key="2">
    <source>
        <dbReference type="ARBA" id="ARBA00023125"/>
    </source>
</evidence>
<protein>
    <submittedName>
        <fullName evidence="7">Transcriptional regulator, TetR family</fullName>
    </submittedName>
</protein>
<organism evidence="7 8">
    <name type="scientific">Streptomyces griseoaurantiacus</name>
    <dbReference type="NCBI Taxonomy" id="68213"/>
    <lineage>
        <taxon>Bacteria</taxon>
        <taxon>Bacillati</taxon>
        <taxon>Actinomycetota</taxon>
        <taxon>Actinomycetes</taxon>
        <taxon>Kitasatosporales</taxon>
        <taxon>Streptomycetaceae</taxon>
        <taxon>Streptomyces</taxon>
        <taxon>Streptomyces aurantiacus group</taxon>
    </lineage>
</organism>
<dbReference type="GO" id="GO:0000976">
    <property type="term" value="F:transcription cis-regulatory region binding"/>
    <property type="evidence" value="ECO:0007669"/>
    <property type="project" value="TreeGrafter"/>
</dbReference>
<dbReference type="Pfam" id="PF16859">
    <property type="entry name" value="TetR_C_11"/>
    <property type="match status" value="1"/>
</dbReference>
<dbReference type="PANTHER" id="PTHR30055">
    <property type="entry name" value="HTH-TYPE TRANSCRIPTIONAL REGULATOR RUTR"/>
    <property type="match status" value="1"/>
</dbReference>
<dbReference type="AlphaFoldDB" id="A0A1G7QXN8"/>
<evidence type="ECO:0000313" key="7">
    <source>
        <dbReference type="EMBL" id="SDG03288.1"/>
    </source>
</evidence>
<dbReference type="InterPro" id="IPR001647">
    <property type="entry name" value="HTH_TetR"/>
</dbReference>
<gene>
    <name evidence="7" type="ORF">SAMN05216260_113168</name>
</gene>
<dbReference type="InterPro" id="IPR023772">
    <property type="entry name" value="DNA-bd_HTH_TetR-type_CS"/>
</dbReference>
<sequence>MLGRMTSRADADSGRPDGSAGKDAAEGRPAAPPRPSRPADPKPRSRRAPAGAAVLRPEVTEAIRAAVFEELAAVGYARMSIEGIARRAGVGKTAVYRRWRSKLHLVLDLVSALAVQGLPAPDTGSLEADLRLLYEVTSRALRHPVAGQILPDLQAEAARNPEIAEALQKALREGQQSVTRGIVAAARTRGEIRASADESLALDLISGPLYWRAVVAREPKLPKHYLPSLARATAGALKAL</sequence>
<dbReference type="OrthoDB" id="9796019at2"/>
<keyword evidence="2 4" id="KW-0238">DNA-binding</keyword>
<dbReference type="Pfam" id="PF00440">
    <property type="entry name" value="TetR_N"/>
    <property type="match status" value="1"/>
</dbReference>
<proteinExistence type="predicted"/>
<dbReference type="SUPFAM" id="SSF48498">
    <property type="entry name" value="Tetracyclin repressor-like, C-terminal domain"/>
    <property type="match status" value="1"/>
</dbReference>
<evidence type="ECO:0000256" key="5">
    <source>
        <dbReference type="SAM" id="MobiDB-lite"/>
    </source>
</evidence>
<evidence type="ECO:0000256" key="1">
    <source>
        <dbReference type="ARBA" id="ARBA00023015"/>
    </source>
</evidence>
<name>A0A1G7QXN8_9ACTN</name>
<accession>A0A1G7QXN8</accession>
<dbReference type="Gene3D" id="1.10.357.10">
    <property type="entry name" value="Tetracycline Repressor, domain 2"/>
    <property type="match status" value="1"/>
</dbReference>
<dbReference type="PROSITE" id="PS01081">
    <property type="entry name" value="HTH_TETR_1"/>
    <property type="match status" value="1"/>
</dbReference>
<reference evidence="7 8" key="1">
    <citation type="submission" date="2016-10" db="EMBL/GenBank/DDBJ databases">
        <authorList>
            <person name="de Groot N.N."/>
        </authorList>
    </citation>
    <scope>NUCLEOTIDE SEQUENCE [LARGE SCALE GENOMIC DNA]</scope>
    <source>
        <strain evidence="7 8">CGMCC 4.1859</strain>
    </source>
</reference>
<dbReference type="InterPro" id="IPR011075">
    <property type="entry name" value="TetR_C"/>
</dbReference>
<feature type="domain" description="HTH tetR-type" evidence="6">
    <location>
        <begin position="57"/>
        <end position="117"/>
    </location>
</feature>
<keyword evidence="1" id="KW-0805">Transcription regulation</keyword>
<dbReference type="Proteomes" id="UP000198614">
    <property type="component" value="Unassembled WGS sequence"/>
</dbReference>
<dbReference type="PROSITE" id="PS50977">
    <property type="entry name" value="HTH_TETR_2"/>
    <property type="match status" value="1"/>
</dbReference>